<feature type="non-terminal residue" evidence="2">
    <location>
        <position position="1"/>
    </location>
</feature>
<dbReference type="Proteomes" id="UP000269945">
    <property type="component" value="Unassembled WGS sequence"/>
</dbReference>
<feature type="region of interest" description="Disordered" evidence="1">
    <location>
        <begin position="68"/>
        <end position="89"/>
    </location>
</feature>
<accession>A0A9X9Q190</accession>
<evidence type="ECO:0000256" key="1">
    <source>
        <dbReference type="SAM" id="MobiDB-lite"/>
    </source>
</evidence>
<keyword evidence="3" id="KW-1185">Reference proteome</keyword>
<name>A0A9X9Q190_GULGU</name>
<sequence>AGSCILTKLSLSWAHAARRRALPSGALAVCCEEAFSWSGVESSRFLRALEVAFLERLPCPLRPVPSRVSPRLPAQHGAQPLQLELSTLR</sequence>
<gene>
    <name evidence="2" type="ORF">BN2614_LOCUS1</name>
</gene>
<proteinExistence type="predicted"/>
<reference evidence="2 3" key="1">
    <citation type="submission" date="2018-10" db="EMBL/GenBank/DDBJ databases">
        <authorList>
            <person name="Ekblom R."/>
            <person name="Jareborg N."/>
        </authorList>
    </citation>
    <scope>NUCLEOTIDE SEQUENCE [LARGE SCALE GENOMIC DNA]</scope>
    <source>
        <tissue evidence="2">Muscle</tissue>
    </source>
</reference>
<organism evidence="2 3">
    <name type="scientific">Gulo gulo</name>
    <name type="common">Wolverine</name>
    <name type="synonym">Gluton</name>
    <dbReference type="NCBI Taxonomy" id="48420"/>
    <lineage>
        <taxon>Eukaryota</taxon>
        <taxon>Metazoa</taxon>
        <taxon>Chordata</taxon>
        <taxon>Craniata</taxon>
        <taxon>Vertebrata</taxon>
        <taxon>Euteleostomi</taxon>
        <taxon>Mammalia</taxon>
        <taxon>Eutheria</taxon>
        <taxon>Laurasiatheria</taxon>
        <taxon>Carnivora</taxon>
        <taxon>Caniformia</taxon>
        <taxon>Musteloidea</taxon>
        <taxon>Mustelidae</taxon>
        <taxon>Guloninae</taxon>
        <taxon>Gulo</taxon>
    </lineage>
</organism>
<dbReference type="EMBL" id="CYRY02017649">
    <property type="protein sequence ID" value="VCW91441.1"/>
    <property type="molecule type" value="Genomic_DNA"/>
</dbReference>
<evidence type="ECO:0000313" key="3">
    <source>
        <dbReference type="Proteomes" id="UP000269945"/>
    </source>
</evidence>
<comment type="caution">
    <text evidence="2">The sequence shown here is derived from an EMBL/GenBank/DDBJ whole genome shotgun (WGS) entry which is preliminary data.</text>
</comment>
<dbReference type="AlphaFoldDB" id="A0A9X9Q190"/>
<evidence type="ECO:0000313" key="2">
    <source>
        <dbReference type="EMBL" id="VCW91441.1"/>
    </source>
</evidence>
<protein>
    <submittedName>
        <fullName evidence="2">Uncharacterized protein</fullName>
    </submittedName>
</protein>